<dbReference type="Gene3D" id="3.40.50.1110">
    <property type="entry name" value="SGNH hydrolase"/>
    <property type="match status" value="1"/>
</dbReference>
<dbReference type="GO" id="GO:0005576">
    <property type="term" value="C:extracellular region"/>
    <property type="evidence" value="ECO:0007669"/>
    <property type="project" value="UniProtKB-SubCell"/>
</dbReference>
<gene>
    <name evidence="8" type="ORF">CKAN_02034600</name>
</gene>
<accession>A0A443PK96</accession>
<dbReference type="AlphaFoldDB" id="A0A443PK96"/>
<reference evidence="8 9" key="1">
    <citation type="journal article" date="2019" name="Nat. Plants">
        <title>Stout camphor tree genome fills gaps in understanding of flowering plant genome evolution.</title>
        <authorList>
            <person name="Chaw S.M."/>
            <person name="Liu Y.C."/>
            <person name="Wu Y.W."/>
            <person name="Wang H.Y."/>
            <person name="Lin C.I."/>
            <person name="Wu C.S."/>
            <person name="Ke H.M."/>
            <person name="Chang L.Y."/>
            <person name="Hsu C.Y."/>
            <person name="Yang H.T."/>
            <person name="Sudianto E."/>
            <person name="Hsu M.H."/>
            <person name="Wu K.P."/>
            <person name="Wang L.N."/>
            <person name="Leebens-Mack J.H."/>
            <person name="Tsai I.J."/>
        </authorList>
    </citation>
    <scope>NUCLEOTIDE SEQUENCE [LARGE SCALE GENOMIC DNA]</scope>
    <source>
        <strain evidence="9">cv. Chaw 1501</strain>
        <tissue evidence="8">Young leaves</tissue>
    </source>
</reference>
<dbReference type="Proteomes" id="UP000283530">
    <property type="component" value="Unassembled WGS sequence"/>
</dbReference>
<dbReference type="InterPro" id="IPR036514">
    <property type="entry name" value="SGNH_hydro_sf"/>
</dbReference>
<evidence type="ECO:0000256" key="5">
    <source>
        <dbReference type="ARBA" id="ARBA00022801"/>
    </source>
</evidence>
<dbReference type="SUPFAM" id="SSF56112">
    <property type="entry name" value="Protein kinase-like (PK-like)"/>
    <property type="match status" value="1"/>
</dbReference>
<organism evidence="8 9">
    <name type="scientific">Cinnamomum micranthum f. kanehirae</name>
    <dbReference type="NCBI Taxonomy" id="337451"/>
    <lineage>
        <taxon>Eukaryota</taxon>
        <taxon>Viridiplantae</taxon>
        <taxon>Streptophyta</taxon>
        <taxon>Embryophyta</taxon>
        <taxon>Tracheophyta</taxon>
        <taxon>Spermatophyta</taxon>
        <taxon>Magnoliopsida</taxon>
        <taxon>Magnoliidae</taxon>
        <taxon>Laurales</taxon>
        <taxon>Lauraceae</taxon>
        <taxon>Cinnamomum</taxon>
    </lineage>
</organism>
<comment type="subcellular location">
    <subcellularLocation>
        <location evidence="1">Secreted</location>
    </subcellularLocation>
</comment>
<keyword evidence="3" id="KW-0964">Secreted</keyword>
<keyword evidence="5" id="KW-0378">Hydrolase</keyword>
<dbReference type="InterPro" id="IPR051238">
    <property type="entry name" value="GDSL_esterase/lipase"/>
</dbReference>
<keyword evidence="7" id="KW-0443">Lipid metabolism</keyword>
<dbReference type="Pfam" id="PF00657">
    <property type="entry name" value="Lipase_GDSL"/>
    <property type="match status" value="1"/>
</dbReference>
<sequence length="371" mass="41269">MGGEVSTYGDVYSYGILLLEMFTGKIPTDDVFKDNLNLHQLAKMAFPERVIEIIDHRLLLEGNENISSNEDYNEKRSRMHECLLSLVRIGISCSVKAQKERSEMREVMLELQGVRDFYLGVNKYKAKEKKVPLSLEGEMLGLPYLPTFVQSKSNIRAMLSGVNYASAAGGILDETGQHLGRRFSLSQQVMNFESNVNDLRNEMGPNNLTQYLAKSIALMVMGSNDYLMNYLLPYLYISSHNYTPQGYADHLLNHYTRQILALHSVGLRKFFLAGLGPLGCIPYQLALNQTPPGQCVSGVNEIIGLFNVGLKSLVDQLNGNHTGAIFLYGNPSTYGEILSIITATGPAQALQAQFRDMCNPLDYTSRAGSAR</sequence>
<evidence type="ECO:0000256" key="2">
    <source>
        <dbReference type="ARBA" id="ARBA00008668"/>
    </source>
</evidence>
<evidence type="ECO:0000313" key="8">
    <source>
        <dbReference type="EMBL" id="RWR91201.1"/>
    </source>
</evidence>
<dbReference type="EMBL" id="QPKB01000008">
    <property type="protein sequence ID" value="RWR91201.1"/>
    <property type="molecule type" value="Genomic_DNA"/>
</dbReference>
<dbReference type="STRING" id="337451.A0A443PK96"/>
<evidence type="ECO:0000256" key="7">
    <source>
        <dbReference type="ARBA" id="ARBA00023098"/>
    </source>
</evidence>
<dbReference type="GO" id="GO:0016042">
    <property type="term" value="P:lipid catabolic process"/>
    <property type="evidence" value="ECO:0007669"/>
    <property type="project" value="UniProtKB-KW"/>
</dbReference>
<dbReference type="Gene3D" id="1.10.510.10">
    <property type="entry name" value="Transferase(Phosphotransferase) domain 1"/>
    <property type="match status" value="1"/>
</dbReference>
<evidence type="ECO:0000256" key="1">
    <source>
        <dbReference type="ARBA" id="ARBA00004613"/>
    </source>
</evidence>
<dbReference type="InterPro" id="IPR011009">
    <property type="entry name" value="Kinase-like_dom_sf"/>
</dbReference>
<keyword evidence="9" id="KW-1185">Reference proteome</keyword>
<evidence type="ECO:0000256" key="4">
    <source>
        <dbReference type="ARBA" id="ARBA00022729"/>
    </source>
</evidence>
<dbReference type="PANTHER" id="PTHR45650:SF32">
    <property type="entry name" value="GDSL-LIKE LIPASE_ACYLHYDROLASE"/>
    <property type="match status" value="1"/>
</dbReference>
<dbReference type="OrthoDB" id="1600564at2759"/>
<dbReference type="GO" id="GO:0016788">
    <property type="term" value="F:hydrolase activity, acting on ester bonds"/>
    <property type="evidence" value="ECO:0007669"/>
    <property type="project" value="InterPro"/>
</dbReference>
<keyword evidence="4" id="KW-0732">Signal</keyword>
<name>A0A443PK96_9MAGN</name>
<evidence type="ECO:0000256" key="3">
    <source>
        <dbReference type="ARBA" id="ARBA00022525"/>
    </source>
</evidence>
<dbReference type="InterPro" id="IPR001087">
    <property type="entry name" value="GDSL"/>
</dbReference>
<evidence type="ECO:0000256" key="6">
    <source>
        <dbReference type="ARBA" id="ARBA00022963"/>
    </source>
</evidence>
<proteinExistence type="inferred from homology"/>
<comment type="caution">
    <text evidence="8">The sequence shown here is derived from an EMBL/GenBank/DDBJ whole genome shotgun (WGS) entry which is preliminary data.</text>
</comment>
<dbReference type="PANTHER" id="PTHR45650">
    <property type="entry name" value="GDSL-LIKE LIPASE/ACYLHYDROLASE-RELATED"/>
    <property type="match status" value="1"/>
</dbReference>
<comment type="similarity">
    <text evidence="2">Belongs to the 'GDSL' lipolytic enzyme family.</text>
</comment>
<protein>
    <submittedName>
        <fullName evidence="8">GDSL esterase/lipase</fullName>
    </submittedName>
</protein>
<evidence type="ECO:0000313" key="9">
    <source>
        <dbReference type="Proteomes" id="UP000283530"/>
    </source>
</evidence>
<keyword evidence="6" id="KW-0442">Lipid degradation</keyword>